<dbReference type="RefSeq" id="WP_057910872.1">
    <property type="nucleotide sequence ID" value="NZ_AZGK01000003.1"/>
</dbReference>
<comment type="caution">
    <text evidence="2">The sequence shown here is derived from an EMBL/GenBank/DDBJ whole genome shotgun (WGS) entry which is preliminary data.</text>
</comment>
<name>A0A0R1Z780_9LACO</name>
<dbReference type="AlphaFoldDB" id="A0A0R1Z780"/>
<gene>
    <name evidence="2" type="ORF">FC51_GL001387</name>
</gene>
<sequence>MPRKLRPNLAIKKVLKIYQKNFLTNTFTAPQNDALQLIFSLGYTVSADVNESSYGYVKVVNMDTGKSLVLTNLSGNKALLDGGLTVLSEPELDLDTFDYVGYLNVKGNNPDYLTPTVANLKMLRNRLNQINATFERLKRLRTDYEEHLTKIDSEYNKNVNSFITIVDQVERMSNRLTETDNSKNKHHE</sequence>
<accession>A0A0R1Z780</accession>
<feature type="coiled-coil region" evidence="1">
    <location>
        <begin position="120"/>
        <end position="147"/>
    </location>
</feature>
<keyword evidence="1" id="KW-0175">Coiled coil</keyword>
<protein>
    <submittedName>
        <fullName evidence="2">Uncharacterized protein</fullName>
    </submittedName>
</protein>
<proteinExistence type="predicted"/>
<dbReference type="PATRIC" id="fig|1423784.4.peg.1419"/>
<dbReference type="GeneID" id="69803269"/>
<reference evidence="2 3" key="1">
    <citation type="journal article" date="2015" name="Genome Announc.">
        <title>Expanding the biotechnology potential of lactobacilli through comparative genomics of 213 strains and associated genera.</title>
        <authorList>
            <person name="Sun Z."/>
            <person name="Harris H.M."/>
            <person name="McCann A."/>
            <person name="Guo C."/>
            <person name="Argimon S."/>
            <person name="Zhang W."/>
            <person name="Yang X."/>
            <person name="Jeffery I.B."/>
            <person name="Cooney J.C."/>
            <person name="Kagawa T.F."/>
            <person name="Liu W."/>
            <person name="Song Y."/>
            <person name="Salvetti E."/>
            <person name="Wrobel A."/>
            <person name="Rasinkangas P."/>
            <person name="Parkhill J."/>
            <person name="Rea M.C."/>
            <person name="O'Sullivan O."/>
            <person name="Ritari J."/>
            <person name="Douillard F.P."/>
            <person name="Paul Ross R."/>
            <person name="Yang R."/>
            <person name="Briner A.E."/>
            <person name="Felis G.E."/>
            <person name="de Vos W.M."/>
            <person name="Barrangou R."/>
            <person name="Klaenhammer T.R."/>
            <person name="Caufield P.W."/>
            <person name="Cui Y."/>
            <person name="Zhang H."/>
            <person name="O'Toole P.W."/>
        </authorList>
    </citation>
    <scope>NUCLEOTIDE SEQUENCE [LARGE SCALE GENOMIC DNA]</scope>
    <source>
        <strain evidence="2 3">DSM 5707</strain>
    </source>
</reference>
<dbReference type="Proteomes" id="UP000051957">
    <property type="component" value="Unassembled WGS sequence"/>
</dbReference>
<organism evidence="2 3">
    <name type="scientific">Lentilactobacillus parabuchneri DSM 5707 = NBRC 107865</name>
    <dbReference type="NCBI Taxonomy" id="1423784"/>
    <lineage>
        <taxon>Bacteria</taxon>
        <taxon>Bacillati</taxon>
        <taxon>Bacillota</taxon>
        <taxon>Bacilli</taxon>
        <taxon>Lactobacillales</taxon>
        <taxon>Lactobacillaceae</taxon>
        <taxon>Lentilactobacillus</taxon>
    </lineage>
</organism>
<evidence type="ECO:0000313" key="2">
    <source>
        <dbReference type="EMBL" id="KRM46956.1"/>
    </source>
</evidence>
<evidence type="ECO:0000313" key="3">
    <source>
        <dbReference type="Proteomes" id="UP000051957"/>
    </source>
</evidence>
<dbReference type="EMBL" id="AZGK01000003">
    <property type="protein sequence ID" value="KRM46956.1"/>
    <property type="molecule type" value="Genomic_DNA"/>
</dbReference>
<evidence type="ECO:0000256" key="1">
    <source>
        <dbReference type="SAM" id="Coils"/>
    </source>
</evidence>